<keyword evidence="6" id="KW-0460">Magnesium</keyword>
<evidence type="ECO:0000256" key="5">
    <source>
        <dbReference type="ARBA" id="ARBA00022801"/>
    </source>
</evidence>
<dbReference type="InterPro" id="IPR050556">
    <property type="entry name" value="Type_II_TA_system_RNase"/>
</dbReference>
<dbReference type="InterPro" id="IPR029060">
    <property type="entry name" value="PIN-like_dom_sf"/>
</dbReference>
<evidence type="ECO:0000313" key="10">
    <source>
        <dbReference type="Proteomes" id="UP000179266"/>
    </source>
</evidence>
<dbReference type="CDD" id="cd18752">
    <property type="entry name" value="PIN_VapC4-5_FitB-like"/>
    <property type="match status" value="1"/>
</dbReference>
<dbReference type="GO" id="GO:0016787">
    <property type="term" value="F:hydrolase activity"/>
    <property type="evidence" value="ECO:0007669"/>
    <property type="project" value="UniProtKB-KW"/>
</dbReference>
<keyword evidence="4" id="KW-0479">Metal-binding</keyword>
<name>A0A1F7S0F2_9BACT</name>
<evidence type="ECO:0000313" key="9">
    <source>
        <dbReference type="EMBL" id="OGL47160.1"/>
    </source>
</evidence>
<dbReference type="SUPFAM" id="SSF88723">
    <property type="entry name" value="PIN domain-like"/>
    <property type="match status" value="1"/>
</dbReference>
<dbReference type="Pfam" id="PF01850">
    <property type="entry name" value="PIN"/>
    <property type="match status" value="1"/>
</dbReference>
<evidence type="ECO:0000256" key="7">
    <source>
        <dbReference type="ARBA" id="ARBA00038093"/>
    </source>
</evidence>
<evidence type="ECO:0000256" key="6">
    <source>
        <dbReference type="ARBA" id="ARBA00022842"/>
    </source>
</evidence>
<evidence type="ECO:0000259" key="8">
    <source>
        <dbReference type="Pfam" id="PF01850"/>
    </source>
</evidence>
<comment type="cofactor">
    <cofactor evidence="1">
        <name>Mg(2+)</name>
        <dbReference type="ChEBI" id="CHEBI:18420"/>
    </cofactor>
</comment>
<dbReference type="PANTHER" id="PTHR33653">
    <property type="entry name" value="RIBONUCLEASE VAPC2"/>
    <property type="match status" value="1"/>
</dbReference>
<feature type="domain" description="PIN" evidence="8">
    <location>
        <begin position="1"/>
        <end position="123"/>
    </location>
</feature>
<dbReference type="PANTHER" id="PTHR33653:SF1">
    <property type="entry name" value="RIBONUCLEASE VAPC2"/>
    <property type="match status" value="1"/>
</dbReference>
<reference evidence="9 10" key="1">
    <citation type="journal article" date="2016" name="Nat. Commun.">
        <title>Thousands of microbial genomes shed light on interconnected biogeochemical processes in an aquifer system.</title>
        <authorList>
            <person name="Anantharaman K."/>
            <person name="Brown C.T."/>
            <person name="Hug L.A."/>
            <person name="Sharon I."/>
            <person name="Castelle C.J."/>
            <person name="Probst A.J."/>
            <person name="Thomas B.C."/>
            <person name="Singh A."/>
            <person name="Wilkins M.J."/>
            <person name="Karaoz U."/>
            <person name="Brodie E.L."/>
            <person name="Williams K.H."/>
            <person name="Hubbard S.S."/>
            <person name="Banfield J.F."/>
        </authorList>
    </citation>
    <scope>NUCLEOTIDE SEQUENCE [LARGE SCALE GENOMIC DNA]</scope>
</reference>
<dbReference type="AlphaFoldDB" id="A0A1F7S0F2"/>
<keyword evidence="2" id="KW-1277">Toxin-antitoxin system</keyword>
<protein>
    <recommendedName>
        <fullName evidence="8">PIN domain-containing protein</fullName>
    </recommendedName>
</protein>
<gene>
    <name evidence="9" type="ORF">A2161_14195</name>
</gene>
<dbReference type="Proteomes" id="UP000179266">
    <property type="component" value="Unassembled WGS sequence"/>
</dbReference>
<keyword evidence="5" id="KW-0378">Hydrolase</keyword>
<organism evidence="9 10">
    <name type="scientific">Candidatus Schekmanbacteria bacterium RBG_13_48_7</name>
    <dbReference type="NCBI Taxonomy" id="1817878"/>
    <lineage>
        <taxon>Bacteria</taxon>
        <taxon>Candidatus Schekmaniibacteriota</taxon>
    </lineage>
</organism>
<evidence type="ECO:0000256" key="1">
    <source>
        <dbReference type="ARBA" id="ARBA00001946"/>
    </source>
</evidence>
<dbReference type="Gene3D" id="3.40.50.1010">
    <property type="entry name" value="5'-nuclease"/>
    <property type="match status" value="1"/>
</dbReference>
<comment type="caution">
    <text evidence="9">The sequence shown here is derived from an EMBL/GenBank/DDBJ whole genome shotgun (WGS) entry which is preliminary data.</text>
</comment>
<keyword evidence="3" id="KW-0540">Nuclease</keyword>
<evidence type="ECO:0000256" key="3">
    <source>
        <dbReference type="ARBA" id="ARBA00022722"/>
    </source>
</evidence>
<sequence>MIFDTDILSNIVKQEPSYVLVEKLTKVPRELQFTSAITIGEIYYGAHRSNRKKRIIEAFNNYVFHNVTVVPFDEESGKVFGEIKAILEKKRLSCSEPDIRIAAIAIHHNMILITGNTKHFSNIPNLEIENWIT</sequence>
<dbReference type="InterPro" id="IPR002716">
    <property type="entry name" value="PIN_dom"/>
</dbReference>
<dbReference type="GO" id="GO:0004518">
    <property type="term" value="F:nuclease activity"/>
    <property type="evidence" value="ECO:0007669"/>
    <property type="project" value="UniProtKB-KW"/>
</dbReference>
<proteinExistence type="inferred from homology"/>
<dbReference type="EMBL" id="MGDD01000095">
    <property type="protein sequence ID" value="OGL47160.1"/>
    <property type="molecule type" value="Genomic_DNA"/>
</dbReference>
<accession>A0A1F7S0F2</accession>
<dbReference type="GO" id="GO:0046872">
    <property type="term" value="F:metal ion binding"/>
    <property type="evidence" value="ECO:0007669"/>
    <property type="project" value="UniProtKB-KW"/>
</dbReference>
<evidence type="ECO:0000256" key="2">
    <source>
        <dbReference type="ARBA" id="ARBA00022649"/>
    </source>
</evidence>
<comment type="similarity">
    <text evidence="7">Belongs to the PINc/VapC protein family.</text>
</comment>
<evidence type="ECO:0000256" key="4">
    <source>
        <dbReference type="ARBA" id="ARBA00022723"/>
    </source>
</evidence>